<evidence type="ECO:0000313" key="3">
    <source>
        <dbReference type="Proteomes" id="UP000094020"/>
    </source>
</evidence>
<proteinExistence type="predicted"/>
<dbReference type="EMBL" id="CP144519">
    <property type="protein sequence ID" value="WWC66496.1"/>
    <property type="molecule type" value="Genomic_DNA"/>
</dbReference>
<organism evidence="2 3">
    <name type="scientific">Kwoniella pini CBS 10737</name>
    <dbReference type="NCBI Taxonomy" id="1296096"/>
    <lineage>
        <taxon>Eukaryota</taxon>
        <taxon>Fungi</taxon>
        <taxon>Dikarya</taxon>
        <taxon>Basidiomycota</taxon>
        <taxon>Agaricomycotina</taxon>
        <taxon>Tremellomycetes</taxon>
        <taxon>Tremellales</taxon>
        <taxon>Cryptococcaceae</taxon>
        <taxon>Kwoniella</taxon>
    </lineage>
</organism>
<evidence type="ECO:0000256" key="1">
    <source>
        <dbReference type="SAM" id="MobiDB-lite"/>
    </source>
</evidence>
<feature type="compositionally biased region" description="Pro residues" evidence="1">
    <location>
        <begin position="386"/>
        <end position="400"/>
    </location>
</feature>
<feature type="compositionally biased region" description="Polar residues" evidence="1">
    <location>
        <begin position="408"/>
        <end position="427"/>
    </location>
</feature>
<keyword evidence="3" id="KW-1185">Reference proteome</keyword>
<feature type="region of interest" description="Disordered" evidence="1">
    <location>
        <begin position="305"/>
        <end position="348"/>
    </location>
</feature>
<gene>
    <name evidence="2" type="ORF">I206_100398</name>
</gene>
<dbReference type="Proteomes" id="UP000094020">
    <property type="component" value="Chromosome 1"/>
</dbReference>
<name>A0AAJ8MK74_9TREE</name>
<evidence type="ECO:0000313" key="2">
    <source>
        <dbReference type="EMBL" id="WWC66496.1"/>
    </source>
</evidence>
<reference evidence="2" key="1">
    <citation type="submission" date="2013-07" db="EMBL/GenBank/DDBJ databases">
        <authorList>
            <consortium name="The Broad Institute Genome Sequencing Platform"/>
            <person name="Cuomo C."/>
            <person name="Litvintseva A."/>
            <person name="Chen Y."/>
            <person name="Heitman J."/>
            <person name="Sun S."/>
            <person name="Springer D."/>
            <person name="Dromer F."/>
            <person name="Young S.K."/>
            <person name="Zeng Q."/>
            <person name="Gargeya S."/>
            <person name="Fitzgerald M."/>
            <person name="Abouelleil A."/>
            <person name="Alvarado L."/>
            <person name="Berlin A.M."/>
            <person name="Chapman S.B."/>
            <person name="Dewar J."/>
            <person name="Goldberg J."/>
            <person name="Griggs A."/>
            <person name="Gujja S."/>
            <person name="Hansen M."/>
            <person name="Howarth C."/>
            <person name="Imamovic A."/>
            <person name="Larimer J."/>
            <person name="McCowan C."/>
            <person name="Murphy C."/>
            <person name="Pearson M."/>
            <person name="Priest M."/>
            <person name="Roberts A."/>
            <person name="Saif S."/>
            <person name="Shea T."/>
            <person name="Sykes S."/>
            <person name="Wortman J."/>
            <person name="Nusbaum C."/>
            <person name="Birren B."/>
        </authorList>
    </citation>
    <scope>NUCLEOTIDE SEQUENCE</scope>
    <source>
        <strain evidence="2">CBS 10737</strain>
    </source>
</reference>
<dbReference type="GeneID" id="30169295"/>
<reference evidence="2" key="2">
    <citation type="submission" date="2024-02" db="EMBL/GenBank/DDBJ databases">
        <title>Comparative genomics of Cryptococcus and Kwoniella reveals pathogenesis evolution and contrasting modes of karyotype evolution via chromosome fusion or intercentromeric recombination.</title>
        <authorList>
            <person name="Coelho M.A."/>
            <person name="David-Palma M."/>
            <person name="Shea T."/>
            <person name="Bowers K."/>
            <person name="McGinley-Smith S."/>
            <person name="Mohammad A.W."/>
            <person name="Gnirke A."/>
            <person name="Yurkov A.M."/>
            <person name="Nowrousian M."/>
            <person name="Sun S."/>
            <person name="Cuomo C.A."/>
            <person name="Heitman J."/>
        </authorList>
    </citation>
    <scope>NUCLEOTIDE SEQUENCE</scope>
    <source>
        <strain evidence="2">CBS 10737</strain>
    </source>
</reference>
<sequence length="427" mass="47790">MALRDANCYTLTLTPTKNNPSVVKLIESYGPGTAKSESRYARVKIKRDDETYSSEIYDVLTGAHLASAGYEMEKAKKRRLQLHGPDEDVPFEYTGRINFEWTFEFEGNKYRWTREVYGKDYICSLDRKPDPRVEICLARDSSSKGPARLQILHYNIERFPTEIKDQRGLETLLVASLLCLLDAASDRNAPSRSASSSSKLVKDGKAPLLNEIDVPPVPTRPVRVISEDDFEPENPNEIVVSMTSNLDDHIARAINLLEDPHVLFIVIRTRTAEAVQRALEVSLGVTRFRHREGMSEMKQYVIEEEADKPVSTSSSSAKSGPKVIKLDDEVPKKLTPSNSMSSKQQTWTPPPNIAIYLSSIELPDLKPGRREHLKYVASPSSSPIPNSTPPFPAAAPPVLPPKEVATLQPPNQSKRTSSFSRLFRNNS</sequence>
<protein>
    <submittedName>
        <fullName evidence="2">Uncharacterized protein</fullName>
    </submittedName>
</protein>
<dbReference type="KEGG" id="kpin:30169295"/>
<accession>A0AAJ8MK74</accession>
<dbReference type="AlphaFoldDB" id="A0AAJ8MK74"/>
<dbReference type="RefSeq" id="XP_070058286.1">
    <property type="nucleotide sequence ID" value="XM_070202185.1"/>
</dbReference>
<feature type="region of interest" description="Disordered" evidence="1">
    <location>
        <begin position="372"/>
        <end position="427"/>
    </location>
</feature>
<feature type="compositionally biased region" description="Polar residues" evidence="1">
    <location>
        <begin position="335"/>
        <end position="347"/>
    </location>
</feature>